<dbReference type="GeneID" id="62203749"/>
<keyword evidence="1" id="KW-1133">Transmembrane helix</keyword>
<dbReference type="Proteomes" id="UP000596902">
    <property type="component" value="Unassembled WGS sequence"/>
</dbReference>
<dbReference type="AlphaFoldDB" id="A0A8H7B624"/>
<reference evidence="3" key="1">
    <citation type="submission" date="2020-01" db="EMBL/GenBank/DDBJ databases">
        <authorList>
            <person name="Feng Z.H.Z."/>
        </authorList>
    </citation>
    <scope>NUCLEOTIDE SEQUENCE</scope>
    <source>
        <strain evidence="3">CBS107.38</strain>
    </source>
</reference>
<feature type="chain" id="PRO_5034781883" evidence="2">
    <location>
        <begin position="19"/>
        <end position="96"/>
    </location>
</feature>
<proteinExistence type="predicted"/>
<reference evidence="3" key="2">
    <citation type="submission" date="2020-08" db="EMBL/GenBank/DDBJ databases">
        <title>Draft Genome Sequence of Cumin Blight Pathogen Alternaria burnsii.</title>
        <authorList>
            <person name="Feng Z."/>
        </authorList>
    </citation>
    <scope>NUCLEOTIDE SEQUENCE</scope>
    <source>
        <strain evidence="3">CBS107.38</strain>
    </source>
</reference>
<name>A0A8H7B624_9PLEO</name>
<dbReference type="EMBL" id="JAAABM010000007">
    <property type="protein sequence ID" value="KAF7676019.1"/>
    <property type="molecule type" value="Genomic_DNA"/>
</dbReference>
<comment type="caution">
    <text evidence="3">The sequence shown here is derived from an EMBL/GenBank/DDBJ whole genome shotgun (WGS) entry which is preliminary data.</text>
</comment>
<protein>
    <submittedName>
        <fullName evidence="3">Uncharacterized protein</fullName>
    </submittedName>
</protein>
<accession>A0A8H7B624</accession>
<feature type="signal peptide" evidence="2">
    <location>
        <begin position="1"/>
        <end position="18"/>
    </location>
</feature>
<sequence length="96" mass="10218">MTPLVIASLLLQVALIVAFPTQAARGADLISQQSSATSDRVPTGWSRQDIFTLVSVCVAVIGIFVGVLVASPAVRNFLYKLLHCEFTPSQNALCLS</sequence>
<gene>
    <name evidence="3" type="ORF">GT037_005524</name>
</gene>
<dbReference type="RefSeq" id="XP_038786260.1">
    <property type="nucleotide sequence ID" value="XM_038930571.1"/>
</dbReference>
<organism evidence="3 4">
    <name type="scientific">Alternaria burnsii</name>
    <dbReference type="NCBI Taxonomy" id="1187904"/>
    <lineage>
        <taxon>Eukaryota</taxon>
        <taxon>Fungi</taxon>
        <taxon>Dikarya</taxon>
        <taxon>Ascomycota</taxon>
        <taxon>Pezizomycotina</taxon>
        <taxon>Dothideomycetes</taxon>
        <taxon>Pleosporomycetidae</taxon>
        <taxon>Pleosporales</taxon>
        <taxon>Pleosporineae</taxon>
        <taxon>Pleosporaceae</taxon>
        <taxon>Alternaria</taxon>
        <taxon>Alternaria sect. Alternaria</taxon>
    </lineage>
</organism>
<feature type="transmembrane region" description="Helical" evidence="1">
    <location>
        <begin position="50"/>
        <end position="70"/>
    </location>
</feature>
<keyword evidence="2" id="KW-0732">Signal</keyword>
<keyword evidence="1" id="KW-0812">Transmembrane</keyword>
<keyword evidence="4" id="KW-1185">Reference proteome</keyword>
<evidence type="ECO:0000256" key="2">
    <source>
        <dbReference type="SAM" id="SignalP"/>
    </source>
</evidence>
<keyword evidence="1" id="KW-0472">Membrane</keyword>
<evidence type="ECO:0000313" key="3">
    <source>
        <dbReference type="EMBL" id="KAF7676019.1"/>
    </source>
</evidence>
<evidence type="ECO:0000256" key="1">
    <source>
        <dbReference type="SAM" id="Phobius"/>
    </source>
</evidence>
<evidence type="ECO:0000313" key="4">
    <source>
        <dbReference type="Proteomes" id="UP000596902"/>
    </source>
</evidence>